<keyword evidence="4" id="KW-1185">Reference proteome</keyword>
<dbReference type="Proteomes" id="UP000238949">
    <property type="component" value="Unassembled WGS sequence"/>
</dbReference>
<feature type="domain" description="Fumarylacetoacetase-like C-terminal" evidence="2">
    <location>
        <begin position="18"/>
        <end position="210"/>
    </location>
</feature>
<comment type="caution">
    <text evidence="3">The sequence shown here is derived from an EMBL/GenBank/DDBJ whole genome shotgun (WGS) entry which is preliminary data.</text>
</comment>
<evidence type="ECO:0000313" key="4">
    <source>
        <dbReference type="Proteomes" id="UP000238949"/>
    </source>
</evidence>
<dbReference type="EMBL" id="PVNP01000186">
    <property type="protein sequence ID" value="PRO72518.1"/>
    <property type="molecule type" value="Genomic_DNA"/>
</dbReference>
<gene>
    <name evidence="3" type="ORF">C6Y40_16560</name>
</gene>
<reference evidence="4" key="1">
    <citation type="journal article" date="2020" name="Int. J. Syst. Evol. Microbiol.">
        <title>Alteromonas alba sp. nov., a marine bacterium isolated from the seawater of the West Pacific Ocean.</title>
        <authorList>
            <person name="Sun C."/>
            <person name="Wu Y.-H."/>
            <person name="Xamxidin M."/>
            <person name="Cheng H."/>
            <person name="Xu X.-W."/>
        </authorList>
    </citation>
    <scope>NUCLEOTIDE SEQUENCE [LARGE SCALE GENOMIC DNA]</scope>
    <source>
        <strain evidence="4">190</strain>
    </source>
</reference>
<dbReference type="GO" id="GO:0046872">
    <property type="term" value="F:metal ion binding"/>
    <property type="evidence" value="ECO:0007669"/>
    <property type="project" value="UniProtKB-KW"/>
</dbReference>
<keyword evidence="1" id="KW-0479">Metal-binding</keyword>
<evidence type="ECO:0000256" key="1">
    <source>
        <dbReference type="ARBA" id="ARBA00022723"/>
    </source>
</evidence>
<name>A0A2S9V7V6_9ALTE</name>
<dbReference type="PANTHER" id="PTHR11820">
    <property type="entry name" value="ACYLPYRUVASE"/>
    <property type="match status" value="1"/>
</dbReference>
<keyword evidence="3" id="KW-0378">Hydrolase</keyword>
<evidence type="ECO:0000313" key="3">
    <source>
        <dbReference type="EMBL" id="PRO72518.1"/>
    </source>
</evidence>
<dbReference type="InterPro" id="IPR036663">
    <property type="entry name" value="Fumarylacetoacetase_C_sf"/>
</dbReference>
<dbReference type="Gene3D" id="3.90.850.10">
    <property type="entry name" value="Fumarylacetoacetase-like, C-terminal domain"/>
    <property type="match status" value="1"/>
</dbReference>
<dbReference type="RefSeq" id="WP_105935523.1">
    <property type="nucleotide sequence ID" value="NZ_PVNP01000186.1"/>
</dbReference>
<sequence length="221" mass="23905">MYQHTTLTGERIDLPVGKVVCVGRNYLDHIQELNNEIPAEPLLFMKPATALCEISKPLVIPADLGECHNELEVALLIAQPLRDCSSEQTAADALYGVGLALDLTLRDVQQKLKDKGQPWERAKAFDGACPVSSFTPLDASADLGNLDFSLTINGEVRQQGNTKMMMRGALALLCAISEVFTLQPGDIVLTGTPKGVGALHPGDSLQLKMAPWFDIHTQVGE</sequence>
<accession>A0A2S9V7V6</accession>
<dbReference type="InterPro" id="IPR011234">
    <property type="entry name" value="Fumarylacetoacetase-like_C"/>
</dbReference>
<dbReference type="GO" id="GO:0018773">
    <property type="term" value="F:acetylpyruvate hydrolase activity"/>
    <property type="evidence" value="ECO:0007669"/>
    <property type="project" value="TreeGrafter"/>
</dbReference>
<proteinExistence type="predicted"/>
<evidence type="ECO:0000259" key="2">
    <source>
        <dbReference type="Pfam" id="PF01557"/>
    </source>
</evidence>
<protein>
    <submittedName>
        <fullName evidence="3">Fumarylacetoacetate hydrolase family protein</fullName>
    </submittedName>
</protein>
<dbReference type="Pfam" id="PF01557">
    <property type="entry name" value="FAA_hydrolase"/>
    <property type="match status" value="1"/>
</dbReference>
<dbReference type="NCBIfam" id="NF007967">
    <property type="entry name" value="PRK10691.1"/>
    <property type="match status" value="1"/>
</dbReference>
<dbReference type="OrthoDB" id="9805307at2"/>
<dbReference type="AlphaFoldDB" id="A0A2S9V7V6"/>
<dbReference type="SUPFAM" id="SSF56529">
    <property type="entry name" value="FAH"/>
    <property type="match status" value="1"/>
</dbReference>
<organism evidence="3 4">
    <name type="scientific">Alteromonas alba</name>
    <dbReference type="NCBI Taxonomy" id="2079529"/>
    <lineage>
        <taxon>Bacteria</taxon>
        <taxon>Pseudomonadati</taxon>
        <taxon>Pseudomonadota</taxon>
        <taxon>Gammaproteobacteria</taxon>
        <taxon>Alteromonadales</taxon>
        <taxon>Alteromonadaceae</taxon>
        <taxon>Alteromonas/Salinimonas group</taxon>
        <taxon>Alteromonas</taxon>
    </lineage>
</organism>
<dbReference type="PANTHER" id="PTHR11820:SF7">
    <property type="entry name" value="ACYLPYRUVASE FAHD1, MITOCHONDRIAL"/>
    <property type="match status" value="1"/>
</dbReference>